<reference evidence="2 3" key="1">
    <citation type="journal article" date="2019" name="Int. J. Syst. Evol. Microbiol.">
        <title>The Global Catalogue of Microorganisms (GCM) 10K type strain sequencing project: providing services to taxonomists for standard genome sequencing and annotation.</title>
        <authorList>
            <consortium name="The Broad Institute Genomics Platform"/>
            <consortium name="The Broad Institute Genome Sequencing Center for Infectious Disease"/>
            <person name="Wu L."/>
            <person name="Ma J."/>
        </authorList>
    </citation>
    <scope>NUCLEOTIDE SEQUENCE [LARGE SCALE GENOMIC DNA]</scope>
    <source>
        <strain evidence="2 3">JCM 14718</strain>
    </source>
</reference>
<evidence type="ECO:0000256" key="1">
    <source>
        <dbReference type="SAM" id="MobiDB-lite"/>
    </source>
</evidence>
<accession>A0ABN2GAV8</accession>
<proteinExistence type="predicted"/>
<evidence type="ECO:0000313" key="2">
    <source>
        <dbReference type="EMBL" id="GAA1668279.1"/>
    </source>
</evidence>
<organism evidence="2 3">
    <name type="scientific">Fodinicola feengrottensis</name>
    <dbReference type="NCBI Taxonomy" id="435914"/>
    <lineage>
        <taxon>Bacteria</taxon>
        <taxon>Bacillati</taxon>
        <taxon>Actinomycetota</taxon>
        <taxon>Actinomycetes</taxon>
        <taxon>Mycobacteriales</taxon>
        <taxon>Fodinicola</taxon>
    </lineage>
</organism>
<dbReference type="Proteomes" id="UP001500618">
    <property type="component" value="Unassembled WGS sequence"/>
</dbReference>
<comment type="caution">
    <text evidence="2">The sequence shown here is derived from an EMBL/GenBank/DDBJ whole genome shotgun (WGS) entry which is preliminary data.</text>
</comment>
<dbReference type="EMBL" id="BAAANY010000007">
    <property type="protein sequence ID" value="GAA1668279.1"/>
    <property type="molecule type" value="Genomic_DNA"/>
</dbReference>
<sequence>MSPNPRTYANCYVHRECATAHHNRYAPVSIPSQARLTAREHARVTPGTNNKRTHPRRAGQNGGA</sequence>
<feature type="region of interest" description="Disordered" evidence="1">
    <location>
        <begin position="33"/>
        <end position="64"/>
    </location>
</feature>
<keyword evidence="3" id="KW-1185">Reference proteome</keyword>
<evidence type="ECO:0000313" key="3">
    <source>
        <dbReference type="Proteomes" id="UP001500618"/>
    </source>
</evidence>
<gene>
    <name evidence="2" type="ORF">GCM10009765_16980</name>
</gene>
<protein>
    <submittedName>
        <fullName evidence="2">Uncharacterized protein</fullName>
    </submittedName>
</protein>
<name>A0ABN2GAV8_9ACTN</name>